<evidence type="ECO:0000313" key="1">
    <source>
        <dbReference type="EMBL" id="SVB73611.1"/>
    </source>
</evidence>
<organism evidence="1">
    <name type="scientific">marine metagenome</name>
    <dbReference type="NCBI Taxonomy" id="408172"/>
    <lineage>
        <taxon>unclassified sequences</taxon>
        <taxon>metagenomes</taxon>
        <taxon>ecological metagenomes</taxon>
    </lineage>
</organism>
<sequence length="184" mass="21003">VKRLLIILSILLLSPPLFGQSSEEKQFIFSSNIFVNTFSYILNKQNAVGAHFGKVSTEIDEDNIEKAETMFLGVNYMYTLDCLECDSIFILPWLGRGNSIYTTNDGSTYTYSRLDIYILGGYRWYFENDLSVQLAMGPSFLNASKKSESVKSNKGYGSNVEDRLKKRRFMLINPTPFLLIGYTF</sequence>
<feature type="non-terminal residue" evidence="1">
    <location>
        <position position="1"/>
    </location>
</feature>
<protein>
    <recommendedName>
        <fullName evidence="2">DUF3575 domain-containing protein</fullName>
    </recommendedName>
</protein>
<evidence type="ECO:0008006" key="2">
    <source>
        <dbReference type="Google" id="ProtNLM"/>
    </source>
</evidence>
<dbReference type="AlphaFoldDB" id="A0A382GHE8"/>
<reference evidence="1" key="1">
    <citation type="submission" date="2018-05" db="EMBL/GenBank/DDBJ databases">
        <authorList>
            <person name="Lanie J.A."/>
            <person name="Ng W.-L."/>
            <person name="Kazmierczak K.M."/>
            <person name="Andrzejewski T.M."/>
            <person name="Davidsen T.M."/>
            <person name="Wayne K.J."/>
            <person name="Tettelin H."/>
            <person name="Glass J.I."/>
            <person name="Rusch D."/>
            <person name="Podicherti R."/>
            <person name="Tsui H.-C.T."/>
            <person name="Winkler M.E."/>
        </authorList>
    </citation>
    <scope>NUCLEOTIDE SEQUENCE</scope>
</reference>
<proteinExistence type="predicted"/>
<dbReference type="EMBL" id="UINC01055107">
    <property type="protein sequence ID" value="SVB73611.1"/>
    <property type="molecule type" value="Genomic_DNA"/>
</dbReference>
<name>A0A382GHE8_9ZZZZ</name>
<accession>A0A382GHE8</accession>
<gene>
    <name evidence="1" type="ORF">METZ01_LOCUS226465</name>
</gene>